<gene>
    <name evidence="1" type="ORF">BBD41_11135</name>
</gene>
<accession>A0A1B2DZI0</accession>
<proteinExistence type="predicted"/>
<dbReference type="AlphaFoldDB" id="A0A1B2DZI0"/>
<dbReference type="EMBL" id="CP016809">
    <property type="protein sequence ID" value="ANY73099.1"/>
    <property type="molecule type" value="Genomic_DNA"/>
</dbReference>
<name>A0A1B2DZI0_9BACL</name>
<sequence>MFSIVFGWIKASLLKGSSGAEETWRSPLKSGNFISLINVQVSRLQQRPERLHSPAQLPAPLLHQTPVRNSLPVFSIESGWSKASLPKGSSGAEETWRSPLKSGNFISLITSRFPDFNSDRSDCTSRPQLPAIQPL</sequence>
<organism evidence="1">
    <name type="scientific">Paenibacillus ihbetae</name>
    <dbReference type="NCBI Taxonomy" id="1870820"/>
    <lineage>
        <taxon>Bacteria</taxon>
        <taxon>Bacillati</taxon>
        <taxon>Bacillota</taxon>
        <taxon>Bacilli</taxon>
        <taxon>Bacillales</taxon>
        <taxon>Paenibacillaceae</taxon>
        <taxon>Paenibacillus</taxon>
    </lineage>
</organism>
<evidence type="ECO:0000313" key="1">
    <source>
        <dbReference type="EMBL" id="ANY73099.1"/>
    </source>
</evidence>
<protein>
    <submittedName>
        <fullName evidence="1">Uncharacterized protein</fullName>
    </submittedName>
</protein>
<reference evidence="1" key="1">
    <citation type="submission" date="2016-08" db="EMBL/GenBank/DDBJ databases">
        <title>Complete Genome Seqeunce of Paenibacillus sp. nov. IHBB 9852 from high altitute lake of Indian trans-Himalayas.</title>
        <authorList>
            <person name="Kiran S."/>
            <person name="Swarnkar M.K."/>
            <person name="Rana A."/>
            <person name="Tewari R."/>
            <person name="Gulati A."/>
        </authorList>
    </citation>
    <scope>NUCLEOTIDE SEQUENCE [LARGE SCALE GENOMIC DNA]</scope>
    <source>
        <strain evidence="1">IHBB 9852</strain>
    </source>
</reference>
<dbReference type="KEGG" id="pib:BBD41_11135"/>